<dbReference type="EMBL" id="VTEI01000003">
    <property type="protein sequence ID" value="TYS17713.1"/>
    <property type="molecule type" value="Genomic_DNA"/>
</dbReference>
<keyword evidence="1" id="KW-0732">Signal</keyword>
<dbReference type="PANTHER" id="PTHR30032">
    <property type="entry name" value="N-ACETYLMURAMOYL-L-ALANINE AMIDASE-RELATED"/>
    <property type="match status" value="1"/>
</dbReference>
<sequence length="501" mass="53813">MKNWKVLRMIVVSAVTVSSLVLSGGSALGIETAESHTSIKKDLQDIPFDAPSNKRMEKLNEAVSGVKEKFEKGTSDDKVKLLGEVYEAEPNDTFDLADPVNLGDYVIGSFGWSEDIDIFEIEIDSTQDLGLVGTQESYYNDLGFILVDAYYNAMEPDEAALEDGAKALVYNDVNPGTYYIFATDLLENGGGGLYALAAFSLEEEVPYYDNILRVSGNNRYETAVEISNMGWPAGADTVILARDSTFPDALAGAPLAYQKDAPILLNPKNTLHKAVKAQIKNLGASNVIILGGTSAILSGVEKELREEMGLNVRRIGGKSRYDTAAKIAAELGGYNKAVIAFGGNFPDALSVAPYAAENGLPILLSEKDSLPRETQSALKNVNETVVVGGTGVITANVFSQLKSKNPQRIAGKDRYDTSVRIAKSLPMSSDMVTIATGENFADALTGSVLAAKYSEPIILVEKNRVPGTVESYLKQQVPPFYTILGGEAAVSNNVLDKLANY</sequence>
<feature type="chain" id="PRO_5039094539" evidence="1">
    <location>
        <begin position="24"/>
        <end position="501"/>
    </location>
</feature>
<dbReference type="PANTHER" id="PTHR30032:SF8">
    <property type="entry name" value="GERMINATION-SPECIFIC N-ACETYLMURAMOYL-L-ALANINE AMIDASE"/>
    <property type="match status" value="1"/>
</dbReference>
<dbReference type="InterPro" id="IPR051922">
    <property type="entry name" value="Bact_Sporulation_Assoc"/>
</dbReference>
<accession>A0A5D4NTR6</accession>
<evidence type="ECO:0000313" key="3">
    <source>
        <dbReference type="Proteomes" id="UP000322267"/>
    </source>
</evidence>
<gene>
    <name evidence="2" type="ORF">FZC78_07580</name>
</gene>
<dbReference type="Gene3D" id="2.60.120.380">
    <property type="match status" value="1"/>
</dbReference>
<comment type="caution">
    <text evidence="2">The sequence shown here is derived from an EMBL/GenBank/DDBJ whole genome shotgun (WGS) entry which is preliminary data.</text>
</comment>
<evidence type="ECO:0000313" key="2">
    <source>
        <dbReference type="EMBL" id="TYS17713.1"/>
    </source>
</evidence>
<feature type="signal peptide" evidence="1">
    <location>
        <begin position="1"/>
        <end position="23"/>
    </location>
</feature>
<dbReference type="InterPro" id="IPR007253">
    <property type="entry name" value="Cell_wall-bd_2"/>
</dbReference>
<evidence type="ECO:0000256" key="1">
    <source>
        <dbReference type="SAM" id="SignalP"/>
    </source>
</evidence>
<dbReference type="RefSeq" id="WP_148939047.1">
    <property type="nucleotide sequence ID" value="NZ_VTEI01000003.1"/>
</dbReference>
<dbReference type="Gene3D" id="3.40.50.12090">
    <property type="match status" value="2"/>
</dbReference>
<name>A0A5D4NTR6_9BACI</name>
<proteinExistence type="predicted"/>
<organism evidence="2 3">
    <name type="scientific">Rossellomorea vietnamensis</name>
    <dbReference type="NCBI Taxonomy" id="218284"/>
    <lineage>
        <taxon>Bacteria</taxon>
        <taxon>Bacillati</taxon>
        <taxon>Bacillota</taxon>
        <taxon>Bacilli</taxon>
        <taxon>Bacillales</taxon>
        <taxon>Bacillaceae</taxon>
        <taxon>Rossellomorea</taxon>
    </lineage>
</organism>
<reference evidence="2 3" key="1">
    <citation type="submission" date="2019-08" db="EMBL/GenBank/DDBJ databases">
        <title>Bacillus genomes from the desert of Cuatro Cienegas, Coahuila.</title>
        <authorList>
            <person name="Olmedo-Alvarez G."/>
        </authorList>
    </citation>
    <scope>NUCLEOTIDE SEQUENCE [LARGE SCALE GENOMIC DNA]</scope>
    <source>
        <strain evidence="2 3">CH34_1T</strain>
    </source>
</reference>
<dbReference type="AlphaFoldDB" id="A0A5D4NTR6"/>
<dbReference type="OrthoDB" id="363232at2"/>
<dbReference type="SUPFAM" id="SSF89260">
    <property type="entry name" value="Collagen-binding domain"/>
    <property type="match status" value="1"/>
</dbReference>
<dbReference type="Proteomes" id="UP000322267">
    <property type="component" value="Unassembled WGS sequence"/>
</dbReference>
<dbReference type="Pfam" id="PF04122">
    <property type="entry name" value="CW_binding_2"/>
    <property type="match status" value="3"/>
</dbReference>
<protein>
    <submittedName>
        <fullName evidence="2">Uncharacterized protein</fullName>
    </submittedName>
</protein>